<keyword evidence="1" id="KW-0812">Transmembrane</keyword>
<evidence type="ECO:0008006" key="4">
    <source>
        <dbReference type="Google" id="ProtNLM"/>
    </source>
</evidence>
<evidence type="ECO:0000313" key="2">
    <source>
        <dbReference type="EMBL" id="MBN2067212.1"/>
    </source>
</evidence>
<accession>A0A938YSF0</accession>
<gene>
    <name evidence="2" type="ORF">JW744_01975</name>
</gene>
<keyword evidence="1" id="KW-0472">Membrane</keyword>
<dbReference type="Proteomes" id="UP000809243">
    <property type="component" value="Unassembled WGS sequence"/>
</dbReference>
<protein>
    <recommendedName>
        <fullName evidence="4">Class III signal peptide-containing protein</fullName>
    </recommendedName>
</protein>
<evidence type="ECO:0000313" key="3">
    <source>
        <dbReference type="Proteomes" id="UP000809243"/>
    </source>
</evidence>
<proteinExistence type="predicted"/>
<reference evidence="2" key="1">
    <citation type="submission" date="2021-01" db="EMBL/GenBank/DDBJ databases">
        <title>Active Sulfur Cycling in an Early Earth Analoge.</title>
        <authorList>
            <person name="Hahn C.R."/>
            <person name="Youssef N.H."/>
            <person name="Elshahed M."/>
        </authorList>
    </citation>
    <scope>NUCLEOTIDE SEQUENCE</scope>
    <source>
        <strain evidence="2">Zod_Metabat.1151</strain>
    </source>
</reference>
<evidence type="ECO:0000256" key="1">
    <source>
        <dbReference type="SAM" id="Phobius"/>
    </source>
</evidence>
<dbReference type="AlphaFoldDB" id="A0A938YSF0"/>
<dbReference type="EMBL" id="JAFGDB010000032">
    <property type="protein sequence ID" value="MBN2067212.1"/>
    <property type="molecule type" value="Genomic_DNA"/>
</dbReference>
<organism evidence="2 3">
    <name type="scientific">Candidatus Iainarchaeum sp</name>
    <dbReference type="NCBI Taxonomy" id="3101447"/>
    <lineage>
        <taxon>Archaea</taxon>
        <taxon>Candidatus Iainarchaeota</taxon>
        <taxon>Candidatus Iainarchaeia</taxon>
        <taxon>Candidatus Iainarchaeales</taxon>
        <taxon>Candidatus Iainarchaeaceae</taxon>
        <taxon>Candidatus Iainarchaeum</taxon>
    </lineage>
</organism>
<name>A0A938YSF0_9ARCH</name>
<sequence>MNRKGQAALEYLMTYGWALIVIAIVVGVLIFIVSTPVTGVKCNSSDPTKIIVKSSNILATDADAKIQIQNATGGQAIVTGVADGAPFDDAATTFDGEGIDEAIAGDIGNGTTTYTWASAKQIDIVPDYADQTAGSSFNGYFTISYNDAFGYAKTATITCQGTV</sequence>
<comment type="caution">
    <text evidence="2">The sequence shown here is derived from an EMBL/GenBank/DDBJ whole genome shotgun (WGS) entry which is preliminary data.</text>
</comment>
<keyword evidence="1" id="KW-1133">Transmembrane helix</keyword>
<feature type="transmembrane region" description="Helical" evidence="1">
    <location>
        <begin position="12"/>
        <end position="33"/>
    </location>
</feature>